<dbReference type="Proteomes" id="UP001499882">
    <property type="component" value="Unassembled WGS sequence"/>
</dbReference>
<feature type="transmembrane region" description="Helical" evidence="2">
    <location>
        <begin position="130"/>
        <end position="147"/>
    </location>
</feature>
<accession>A0ABP8YJC5</accession>
<keyword evidence="2" id="KW-1133">Transmembrane helix</keyword>
<evidence type="ECO:0000259" key="3">
    <source>
        <dbReference type="Pfam" id="PF08044"/>
    </source>
</evidence>
<evidence type="ECO:0000313" key="5">
    <source>
        <dbReference type="Proteomes" id="UP001499882"/>
    </source>
</evidence>
<feature type="region of interest" description="Disordered" evidence="1">
    <location>
        <begin position="1"/>
        <end position="23"/>
    </location>
</feature>
<organism evidence="4 5">
    <name type="scientific">Nocardioides endophyticus</name>
    <dbReference type="NCBI Taxonomy" id="1353775"/>
    <lineage>
        <taxon>Bacteria</taxon>
        <taxon>Bacillati</taxon>
        <taxon>Actinomycetota</taxon>
        <taxon>Actinomycetes</taxon>
        <taxon>Propionibacteriales</taxon>
        <taxon>Nocardioidaceae</taxon>
        <taxon>Nocardioides</taxon>
    </lineage>
</organism>
<feature type="domain" description="DUF1707" evidence="3">
    <location>
        <begin position="21"/>
        <end position="72"/>
    </location>
</feature>
<sequence length="184" mass="21147">MDKEFWSSFSHDPRDEQYRSMRASDLDRGVVQQTLTEAYADGRLDREEFDERTEQATGSRTLGELVPIVGDLVAATSHGAVPTRRSDMELLARRHWERKRREAAFSFLGASLITSLIWFATAWGKDGFDPYFFWPAFVIAFSLMNLIRTAASRQDIIDSEIRRLEKKRAKELGQPWSPNDKAAE</sequence>
<proteinExistence type="predicted"/>
<dbReference type="RefSeq" id="WP_345525619.1">
    <property type="nucleotide sequence ID" value="NZ_BAABKN010000006.1"/>
</dbReference>
<gene>
    <name evidence="4" type="ORF">GCM10023350_10850</name>
</gene>
<reference evidence="5" key="1">
    <citation type="journal article" date="2019" name="Int. J. Syst. Evol. Microbiol.">
        <title>The Global Catalogue of Microorganisms (GCM) 10K type strain sequencing project: providing services to taxonomists for standard genome sequencing and annotation.</title>
        <authorList>
            <consortium name="The Broad Institute Genomics Platform"/>
            <consortium name="The Broad Institute Genome Sequencing Center for Infectious Disease"/>
            <person name="Wu L."/>
            <person name="Ma J."/>
        </authorList>
    </citation>
    <scope>NUCLEOTIDE SEQUENCE [LARGE SCALE GENOMIC DNA]</scope>
    <source>
        <strain evidence="5">JCM 18532</strain>
    </source>
</reference>
<comment type="caution">
    <text evidence="4">The sequence shown here is derived from an EMBL/GenBank/DDBJ whole genome shotgun (WGS) entry which is preliminary data.</text>
</comment>
<feature type="transmembrane region" description="Helical" evidence="2">
    <location>
        <begin position="103"/>
        <end position="124"/>
    </location>
</feature>
<dbReference type="EMBL" id="BAABKN010000006">
    <property type="protein sequence ID" value="GAA4729379.1"/>
    <property type="molecule type" value="Genomic_DNA"/>
</dbReference>
<dbReference type="PANTHER" id="PTHR40763:SF4">
    <property type="entry name" value="DUF1707 DOMAIN-CONTAINING PROTEIN"/>
    <property type="match status" value="1"/>
</dbReference>
<protein>
    <recommendedName>
        <fullName evidence="3">DUF1707 domain-containing protein</fullName>
    </recommendedName>
</protein>
<name>A0ABP8YJC5_9ACTN</name>
<dbReference type="InterPro" id="IPR012551">
    <property type="entry name" value="DUF1707_SHOCT-like"/>
</dbReference>
<dbReference type="PANTHER" id="PTHR40763">
    <property type="entry name" value="MEMBRANE PROTEIN-RELATED"/>
    <property type="match status" value="1"/>
</dbReference>
<keyword evidence="2" id="KW-0812">Transmembrane</keyword>
<dbReference type="Pfam" id="PF08044">
    <property type="entry name" value="DUF1707"/>
    <property type="match status" value="1"/>
</dbReference>
<evidence type="ECO:0000256" key="1">
    <source>
        <dbReference type="SAM" id="MobiDB-lite"/>
    </source>
</evidence>
<keyword evidence="5" id="KW-1185">Reference proteome</keyword>
<evidence type="ECO:0000313" key="4">
    <source>
        <dbReference type="EMBL" id="GAA4729379.1"/>
    </source>
</evidence>
<keyword evidence="2" id="KW-0472">Membrane</keyword>
<evidence type="ECO:0000256" key="2">
    <source>
        <dbReference type="SAM" id="Phobius"/>
    </source>
</evidence>